<gene>
    <name evidence="1" type="ORF">FOE78_04760</name>
</gene>
<proteinExistence type="predicted"/>
<name>A0A516PVW4_9ACTN</name>
<dbReference type="AlphaFoldDB" id="A0A516PVW4"/>
<dbReference type="OrthoDB" id="7889077at2"/>
<evidence type="ECO:0008006" key="3">
    <source>
        <dbReference type="Google" id="ProtNLM"/>
    </source>
</evidence>
<dbReference type="RefSeq" id="WP_143985288.1">
    <property type="nucleotide sequence ID" value="NZ_CP041692.1"/>
</dbReference>
<evidence type="ECO:0000313" key="1">
    <source>
        <dbReference type="EMBL" id="QDP95313.1"/>
    </source>
</evidence>
<accession>A0A516PVW4</accession>
<dbReference type="Gene3D" id="3.40.50.300">
    <property type="entry name" value="P-loop containing nucleotide triphosphate hydrolases"/>
    <property type="match status" value="1"/>
</dbReference>
<organism evidence="1 2">
    <name type="scientific">Microlunatus elymi</name>
    <dbReference type="NCBI Taxonomy" id="2596828"/>
    <lineage>
        <taxon>Bacteria</taxon>
        <taxon>Bacillati</taxon>
        <taxon>Actinomycetota</taxon>
        <taxon>Actinomycetes</taxon>
        <taxon>Propionibacteriales</taxon>
        <taxon>Propionibacteriaceae</taxon>
        <taxon>Microlunatus</taxon>
    </lineage>
</organism>
<dbReference type="KEGG" id="mik:FOE78_04760"/>
<dbReference type="EMBL" id="CP041692">
    <property type="protein sequence ID" value="QDP95313.1"/>
    <property type="molecule type" value="Genomic_DNA"/>
</dbReference>
<dbReference type="InterPro" id="IPR027417">
    <property type="entry name" value="P-loop_NTPase"/>
</dbReference>
<dbReference type="Proteomes" id="UP000319263">
    <property type="component" value="Chromosome"/>
</dbReference>
<evidence type="ECO:0000313" key="2">
    <source>
        <dbReference type="Proteomes" id="UP000319263"/>
    </source>
</evidence>
<dbReference type="SUPFAM" id="SSF52540">
    <property type="entry name" value="P-loop containing nucleoside triphosphate hydrolases"/>
    <property type="match status" value="1"/>
</dbReference>
<keyword evidence="2" id="KW-1185">Reference proteome</keyword>
<reference evidence="1 2" key="1">
    <citation type="submission" date="2019-07" db="EMBL/GenBank/DDBJ databases">
        <title>Microlunatus dokdonensis sp. nov. isolated from the rhizospheric soil of the wild plant Elymus tsukushiensis.</title>
        <authorList>
            <person name="Ghim S.-Y."/>
            <person name="Hwang Y.-J."/>
            <person name="Son J.-S."/>
            <person name="Shin J.-H."/>
        </authorList>
    </citation>
    <scope>NUCLEOTIDE SEQUENCE [LARGE SCALE GENOMIC DNA]</scope>
    <source>
        <strain evidence="1 2">KUDC0627</strain>
    </source>
</reference>
<sequence>MNSGGEEFAIFVNGSYGVGKSSTLDHIGDLFASAGQPFSLMDVDWYHRSWPPADPDNGNKIIEAQNMAFVWSNYKTAGPRQLVISGVIATSGAQLRYSEALGLAIRSVRLVASPAVTERRLRGRYTAAQATAFEWHATRHEELTARLAEADLDETIIDTDTKQPHEVAHLVLEHFGYR</sequence>
<protein>
    <recommendedName>
        <fullName evidence="3">Shikimate kinase</fullName>
    </recommendedName>
</protein>